<protein>
    <submittedName>
        <fullName evidence="1">Predicted protein</fullName>
    </submittedName>
</protein>
<keyword evidence="2" id="KW-1185">Reference proteome</keyword>
<reference evidence="1 2" key="1">
    <citation type="journal article" date="2008" name="Nature">
        <title>The genome of Laccaria bicolor provides insights into mycorrhizal symbiosis.</title>
        <authorList>
            <person name="Martin F."/>
            <person name="Aerts A."/>
            <person name="Ahren D."/>
            <person name="Brun A."/>
            <person name="Danchin E.G.J."/>
            <person name="Duchaussoy F."/>
            <person name="Gibon J."/>
            <person name="Kohler A."/>
            <person name="Lindquist E."/>
            <person name="Pereda V."/>
            <person name="Salamov A."/>
            <person name="Shapiro H.J."/>
            <person name="Wuyts J."/>
            <person name="Blaudez D."/>
            <person name="Buee M."/>
            <person name="Brokstein P."/>
            <person name="Canbaeck B."/>
            <person name="Cohen D."/>
            <person name="Courty P.E."/>
            <person name="Coutinho P.M."/>
            <person name="Delaruelle C."/>
            <person name="Detter J.C."/>
            <person name="Deveau A."/>
            <person name="DiFazio S."/>
            <person name="Duplessis S."/>
            <person name="Fraissinet-Tachet L."/>
            <person name="Lucic E."/>
            <person name="Frey-Klett P."/>
            <person name="Fourrey C."/>
            <person name="Feussner I."/>
            <person name="Gay G."/>
            <person name="Grimwood J."/>
            <person name="Hoegger P.J."/>
            <person name="Jain P."/>
            <person name="Kilaru S."/>
            <person name="Labbe J."/>
            <person name="Lin Y.C."/>
            <person name="Legue V."/>
            <person name="Le Tacon F."/>
            <person name="Marmeisse R."/>
            <person name="Melayah D."/>
            <person name="Montanini B."/>
            <person name="Muratet M."/>
            <person name="Nehls U."/>
            <person name="Niculita-Hirzel H."/>
            <person name="Oudot-Le Secq M.P."/>
            <person name="Peter M."/>
            <person name="Quesneville H."/>
            <person name="Rajashekar B."/>
            <person name="Reich M."/>
            <person name="Rouhier N."/>
            <person name="Schmutz J."/>
            <person name="Yin T."/>
            <person name="Chalot M."/>
            <person name="Henrissat B."/>
            <person name="Kuees U."/>
            <person name="Lucas S."/>
            <person name="Van de Peer Y."/>
            <person name="Podila G.K."/>
            <person name="Polle A."/>
            <person name="Pukkila P.J."/>
            <person name="Richardson P.M."/>
            <person name="Rouze P."/>
            <person name="Sanders I.R."/>
            <person name="Stajich J.E."/>
            <person name="Tunlid A."/>
            <person name="Tuskan G."/>
            <person name="Grigoriev I.V."/>
        </authorList>
    </citation>
    <scope>NUCLEOTIDE SEQUENCE [LARGE SCALE GENOMIC DNA]</scope>
    <source>
        <strain evidence="2">S238N-H82 / ATCC MYA-4686</strain>
    </source>
</reference>
<proteinExistence type="predicted"/>
<accession>B0CZS2</accession>
<sequence>MDLILAIVPFRLDDARRIGSRGGSRWTIGKYGHFPPHTLPRHVDPVHILRNAPLASAMSTHAAIFSAGVGQRENVAAVAVGDTEATSLGSSVAKTDDTHVVGFEKDSKVDTAATNDVNKSLVPVDVGGVEPEEGADTAVKLAGRMKCDVGIDIVASSVVGGRLLAPQQANKQAYQNTNSEEPQTDSVRRAFKGTMTVWSTSIGPIFGYLQARFLWCIGGGGGDRGGGGKVLLLVLEVEVEGVKVEEYGLAQGWQYTSTKAFGRLMRTRSTRMRKCKSRVPVRSRSGCG</sequence>
<organism evidence="2">
    <name type="scientific">Laccaria bicolor (strain S238N-H82 / ATCC MYA-4686)</name>
    <name type="common">Bicoloured deceiver</name>
    <name type="synonym">Laccaria laccata var. bicolor</name>
    <dbReference type="NCBI Taxonomy" id="486041"/>
    <lineage>
        <taxon>Eukaryota</taxon>
        <taxon>Fungi</taxon>
        <taxon>Dikarya</taxon>
        <taxon>Basidiomycota</taxon>
        <taxon>Agaricomycotina</taxon>
        <taxon>Agaricomycetes</taxon>
        <taxon>Agaricomycetidae</taxon>
        <taxon>Agaricales</taxon>
        <taxon>Agaricineae</taxon>
        <taxon>Hydnangiaceae</taxon>
        <taxon>Laccaria</taxon>
    </lineage>
</organism>
<dbReference type="GeneID" id="6072724"/>
<name>B0CZS2_LACBS</name>
<dbReference type="AlphaFoldDB" id="B0CZS2"/>
<evidence type="ECO:0000313" key="1">
    <source>
        <dbReference type="EMBL" id="EDR12666.1"/>
    </source>
</evidence>
<gene>
    <name evidence="1" type="ORF">LACBIDRAFT_323300</name>
</gene>
<dbReference type="InParanoid" id="B0CZS2"/>
<dbReference type="RefSeq" id="XP_001876930.1">
    <property type="nucleotide sequence ID" value="XM_001876895.1"/>
</dbReference>
<dbReference type="KEGG" id="lbc:LACBIDRAFT_323300"/>
<evidence type="ECO:0000313" key="2">
    <source>
        <dbReference type="Proteomes" id="UP000001194"/>
    </source>
</evidence>
<dbReference type="HOGENOM" id="CLU_966654_0_0_1"/>
<dbReference type="Proteomes" id="UP000001194">
    <property type="component" value="Unassembled WGS sequence"/>
</dbReference>
<dbReference type="EMBL" id="DS547094">
    <property type="protein sequence ID" value="EDR12666.1"/>
    <property type="molecule type" value="Genomic_DNA"/>
</dbReference>